<evidence type="ECO:0000256" key="3">
    <source>
        <dbReference type="ARBA" id="ARBA00002933"/>
    </source>
</evidence>
<evidence type="ECO:0000256" key="5">
    <source>
        <dbReference type="ARBA" id="ARBA00012045"/>
    </source>
</evidence>
<accession>A0A5C6VAE2</accession>
<evidence type="ECO:0000256" key="12">
    <source>
        <dbReference type="ARBA" id="ARBA00023014"/>
    </source>
</evidence>
<organism evidence="16 17">
    <name type="scientific">Luteibaculum oceani</name>
    <dbReference type="NCBI Taxonomy" id="1294296"/>
    <lineage>
        <taxon>Bacteria</taxon>
        <taxon>Pseudomonadati</taxon>
        <taxon>Bacteroidota</taxon>
        <taxon>Flavobacteriia</taxon>
        <taxon>Flavobacteriales</taxon>
        <taxon>Luteibaculaceae</taxon>
        <taxon>Luteibaculum</taxon>
    </lineage>
</organism>
<proteinExistence type="inferred from homology"/>
<dbReference type="GO" id="GO:0034039">
    <property type="term" value="F:8-oxo-7,8-dihydroguanine DNA N-glycosylase activity"/>
    <property type="evidence" value="ECO:0007669"/>
    <property type="project" value="TreeGrafter"/>
</dbReference>
<comment type="catalytic activity">
    <reaction evidence="1">
        <text>Hydrolyzes free adenine bases from 7,8-dihydro-8-oxoguanine:adenine mismatched double-stranded DNA, leaving an apurinic site.</text>
        <dbReference type="EC" id="3.2.2.31"/>
    </reaction>
</comment>
<dbReference type="Pfam" id="PF00730">
    <property type="entry name" value="HhH-GPD"/>
    <property type="match status" value="1"/>
</dbReference>
<dbReference type="Gene3D" id="1.10.340.30">
    <property type="entry name" value="Hypothetical protein, domain 2"/>
    <property type="match status" value="1"/>
</dbReference>
<dbReference type="GO" id="GO:0051539">
    <property type="term" value="F:4 iron, 4 sulfur cluster binding"/>
    <property type="evidence" value="ECO:0007669"/>
    <property type="project" value="UniProtKB-KW"/>
</dbReference>
<dbReference type="GO" id="GO:0006284">
    <property type="term" value="P:base-excision repair"/>
    <property type="evidence" value="ECO:0007669"/>
    <property type="project" value="InterPro"/>
</dbReference>
<dbReference type="OrthoDB" id="9802365at2"/>
<keyword evidence="17" id="KW-1185">Reference proteome</keyword>
<keyword evidence="13" id="KW-0234">DNA repair</keyword>
<evidence type="ECO:0000256" key="8">
    <source>
        <dbReference type="ARBA" id="ARBA00022723"/>
    </source>
</evidence>
<feature type="domain" description="HhH-GPD" evidence="15">
    <location>
        <begin position="41"/>
        <end position="192"/>
    </location>
</feature>
<dbReference type="SUPFAM" id="SSF48150">
    <property type="entry name" value="DNA-glycosylase"/>
    <property type="match status" value="1"/>
</dbReference>
<evidence type="ECO:0000256" key="6">
    <source>
        <dbReference type="ARBA" id="ARBA00022023"/>
    </source>
</evidence>
<comment type="caution">
    <text evidence="16">The sequence shown here is derived from an EMBL/GenBank/DDBJ whole genome shotgun (WGS) entry which is preliminary data.</text>
</comment>
<dbReference type="GO" id="GO:0032357">
    <property type="term" value="F:oxidized purine DNA binding"/>
    <property type="evidence" value="ECO:0007669"/>
    <property type="project" value="TreeGrafter"/>
</dbReference>
<evidence type="ECO:0000256" key="10">
    <source>
        <dbReference type="ARBA" id="ARBA00022801"/>
    </source>
</evidence>
<dbReference type="EC" id="3.2.2.31" evidence="5"/>
<keyword evidence="14" id="KW-0326">Glycosidase</keyword>
<dbReference type="AlphaFoldDB" id="A0A5C6VAE2"/>
<dbReference type="GO" id="GO:0035485">
    <property type="term" value="F:adenine/guanine mispair binding"/>
    <property type="evidence" value="ECO:0007669"/>
    <property type="project" value="TreeGrafter"/>
</dbReference>
<evidence type="ECO:0000256" key="7">
    <source>
        <dbReference type="ARBA" id="ARBA00022485"/>
    </source>
</evidence>
<dbReference type="GO" id="GO:0000701">
    <property type="term" value="F:purine-specific mismatch base pair DNA N-glycosylase activity"/>
    <property type="evidence" value="ECO:0007669"/>
    <property type="project" value="UniProtKB-EC"/>
</dbReference>
<dbReference type="InterPro" id="IPR003651">
    <property type="entry name" value="Endonuclease3_FeS-loop_motif"/>
</dbReference>
<sequence>MKSHSNLNFSSTLCSWYLKNKRDLPWRSSKNPYNVWLSEIILQQTRVEQGMPYYFRFIELFPTVYDLAKAPEETVLRAWQGLGYYSRARNLRKCAQMVVEKFHGEFPGNYQSLLSLPGIGPYTAAAIASICFGQQKAVVDGNVIRVITRLFAIDEDATTGTTQKIIQERADSLLENETPGNHNQAMMELGSLICKPKNPDCPNCPVSDYCESKLDGKAESRPLKLKKTKVKDRVINYFAYIDSNDMLLVKKRTNKKDIWFGMYDFPEEAVDKTNVVAEPHLLEGKEMVQFQLKDHKLSHQTIKTNLWLIACKEVPLSNDYSRVSLKDFLELPKPKLISDCLALINDQMHK</sequence>
<protein>
    <recommendedName>
        <fullName evidence="6">Adenine DNA glycosylase</fullName>
        <ecNumber evidence="5">3.2.2.31</ecNumber>
    </recommendedName>
</protein>
<keyword evidence="11" id="KW-0408">Iron</keyword>
<comment type="function">
    <text evidence="3">Adenine glycosylase active on G-A mispairs. MutY also corrects error-prone DNA synthesis past GO lesions which are due to the oxidatively damaged form of guanine: 7,8-dihydro-8-oxoguanine (8-oxo-dGTP).</text>
</comment>
<dbReference type="Gene3D" id="1.10.1670.10">
    <property type="entry name" value="Helix-hairpin-Helix base-excision DNA repair enzymes (C-terminal)"/>
    <property type="match status" value="1"/>
</dbReference>
<dbReference type="Proteomes" id="UP000321168">
    <property type="component" value="Unassembled WGS sequence"/>
</dbReference>
<dbReference type="GO" id="GO:0046872">
    <property type="term" value="F:metal ion binding"/>
    <property type="evidence" value="ECO:0007669"/>
    <property type="project" value="UniProtKB-KW"/>
</dbReference>
<dbReference type="InterPro" id="IPR044298">
    <property type="entry name" value="MIG/MutY"/>
</dbReference>
<evidence type="ECO:0000256" key="2">
    <source>
        <dbReference type="ARBA" id="ARBA00001966"/>
    </source>
</evidence>
<evidence type="ECO:0000313" key="16">
    <source>
        <dbReference type="EMBL" id="TXC81810.1"/>
    </source>
</evidence>
<dbReference type="PANTHER" id="PTHR42944:SF1">
    <property type="entry name" value="ADENINE DNA GLYCOSYLASE"/>
    <property type="match status" value="1"/>
</dbReference>
<evidence type="ECO:0000259" key="15">
    <source>
        <dbReference type="SMART" id="SM00478"/>
    </source>
</evidence>
<comment type="cofactor">
    <cofactor evidence="2">
        <name>[4Fe-4S] cluster</name>
        <dbReference type="ChEBI" id="CHEBI:49883"/>
    </cofactor>
</comment>
<evidence type="ECO:0000256" key="13">
    <source>
        <dbReference type="ARBA" id="ARBA00023204"/>
    </source>
</evidence>
<dbReference type="NCBIfam" id="TIGR01084">
    <property type="entry name" value="mutY"/>
    <property type="match status" value="1"/>
</dbReference>
<dbReference type="FunFam" id="1.10.340.30:FF:000002">
    <property type="entry name" value="Adenine DNA glycosylase"/>
    <property type="match status" value="1"/>
</dbReference>
<gene>
    <name evidence="16" type="primary">mutY</name>
    <name evidence="16" type="ORF">FRX97_04635</name>
</gene>
<evidence type="ECO:0000256" key="14">
    <source>
        <dbReference type="ARBA" id="ARBA00023295"/>
    </source>
</evidence>
<dbReference type="InterPro" id="IPR005760">
    <property type="entry name" value="A/G_AdeGlyc_MutY"/>
</dbReference>
<keyword evidence="9" id="KW-0227">DNA damage</keyword>
<dbReference type="InterPro" id="IPR029119">
    <property type="entry name" value="MutY_C"/>
</dbReference>
<evidence type="ECO:0000313" key="17">
    <source>
        <dbReference type="Proteomes" id="UP000321168"/>
    </source>
</evidence>
<dbReference type="RefSeq" id="WP_147013882.1">
    <property type="nucleotide sequence ID" value="NZ_VORB01000003.1"/>
</dbReference>
<reference evidence="16 17" key="1">
    <citation type="submission" date="2019-08" db="EMBL/GenBank/DDBJ databases">
        <title>Genome of Luteibaculum oceani JCM 18817.</title>
        <authorList>
            <person name="Bowman J.P."/>
        </authorList>
    </citation>
    <scope>NUCLEOTIDE SEQUENCE [LARGE SCALE GENOMIC DNA]</scope>
    <source>
        <strain evidence="16 17">JCM 18817</strain>
    </source>
</reference>
<dbReference type="SMART" id="SM00478">
    <property type="entry name" value="ENDO3c"/>
    <property type="match status" value="1"/>
</dbReference>
<dbReference type="Pfam" id="PF10576">
    <property type="entry name" value="EndIII_4Fe-2S"/>
    <property type="match status" value="1"/>
</dbReference>
<evidence type="ECO:0000256" key="4">
    <source>
        <dbReference type="ARBA" id="ARBA00008343"/>
    </source>
</evidence>
<dbReference type="InterPro" id="IPR023170">
    <property type="entry name" value="HhH_base_excis_C"/>
</dbReference>
<keyword evidence="12" id="KW-0411">Iron-sulfur</keyword>
<evidence type="ECO:0000256" key="9">
    <source>
        <dbReference type="ARBA" id="ARBA00022763"/>
    </source>
</evidence>
<dbReference type="Pfam" id="PF00633">
    <property type="entry name" value="HHH"/>
    <property type="match status" value="1"/>
</dbReference>
<dbReference type="SMART" id="SM00525">
    <property type="entry name" value="FES"/>
    <property type="match status" value="1"/>
</dbReference>
<dbReference type="EMBL" id="VORB01000003">
    <property type="protein sequence ID" value="TXC81810.1"/>
    <property type="molecule type" value="Genomic_DNA"/>
</dbReference>
<keyword evidence="10" id="KW-0378">Hydrolase</keyword>
<dbReference type="PANTHER" id="PTHR42944">
    <property type="entry name" value="ADENINE DNA GLYCOSYLASE"/>
    <property type="match status" value="1"/>
</dbReference>
<evidence type="ECO:0000256" key="1">
    <source>
        <dbReference type="ARBA" id="ARBA00000843"/>
    </source>
</evidence>
<dbReference type="GO" id="GO:0006298">
    <property type="term" value="P:mismatch repair"/>
    <property type="evidence" value="ECO:0007669"/>
    <property type="project" value="TreeGrafter"/>
</dbReference>
<dbReference type="InterPro" id="IPR003265">
    <property type="entry name" value="HhH-GPD_domain"/>
</dbReference>
<dbReference type="InterPro" id="IPR011257">
    <property type="entry name" value="DNA_glycosylase"/>
</dbReference>
<dbReference type="InterPro" id="IPR000445">
    <property type="entry name" value="HhH_motif"/>
</dbReference>
<comment type="similarity">
    <text evidence="4">Belongs to the Nth/MutY family.</text>
</comment>
<keyword evidence="7" id="KW-0004">4Fe-4S</keyword>
<evidence type="ECO:0000256" key="11">
    <source>
        <dbReference type="ARBA" id="ARBA00023004"/>
    </source>
</evidence>
<name>A0A5C6VAE2_9FLAO</name>
<dbReference type="CDD" id="cd00056">
    <property type="entry name" value="ENDO3c"/>
    <property type="match status" value="1"/>
</dbReference>
<keyword evidence="8" id="KW-0479">Metal-binding</keyword>
<dbReference type="Pfam" id="PF14815">
    <property type="entry name" value="NUDIX_4"/>
    <property type="match status" value="1"/>
</dbReference>